<name>A0ABS5W2Y5_9SPHN</name>
<keyword evidence="3" id="KW-1185">Reference proteome</keyword>
<feature type="transmembrane region" description="Helical" evidence="1">
    <location>
        <begin position="76"/>
        <end position="97"/>
    </location>
</feature>
<feature type="transmembrane region" description="Helical" evidence="1">
    <location>
        <begin position="117"/>
        <end position="136"/>
    </location>
</feature>
<protein>
    <submittedName>
        <fullName evidence="2">Uncharacterized protein</fullName>
    </submittedName>
</protein>
<proteinExistence type="predicted"/>
<organism evidence="2 3">
    <name type="scientific">Croceibacterium selenioxidans</name>
    <dbReference type="NCBI Taxonomy" id="2838833"/>
    <lineage>
        <taxon>Bacteria</taxon>
        <taxon>Pseudomonadati</taxon>
        <taxon>Pseudomonadota</taxon>
        <taxon>Alphaproteobacteria</taxon>
        <taxon>Sphingomonadales</taxon>
        <taxon>Erythrobacteraceae</taxon>
        <taxon>Croceibacterium</taxon>
    </lineage>
</organism>
<keyword evidence="1" id="KW-1133">Transmembrane helix</keyword>
<feature type="transmembrane region" description="Helical" evidence="1">
    <location>
        <begin position="172"/>
        <end position="191"/>
    </location>
</feature>
<sequence>MPGEVHTEFYLHIRVLISLVLGLGLTRLLTGISRLIEHPDRLKVYPTHLLWVAILIVTIMHFWWWEFALIRLEWNFALFAFVLMYAFLYFLLACVLFPEDMKEYSGFEDYFISRRRWFFGLFAVTLVADFIDTLVKGGRYLEALGLEYKVQVGVMIVMCVAAMVTANRRFHLAFATVYLVYMISWIVRAYWKIA</sequence>
<dbReference type="RefSeq" id="WP_214534728.1">
    <property type="nucleotide sequence ID" value="NZ_JAHFVK010000001.1"/>
</dbReference>
<evidence type="ECO:0000313" key="2">
    <source>
        <dbReference type="EMBL" id="MBT2133482.1"/>
    </source>
</evidence>
<feature type="transmembrane region" description="Helical" evidence="1">
    <location>
        <begin position="12"/>
        <end position="32"/>
    </location>
</feature>
<comment type="caution">
    <text evidence="2">The sequence shown here is derived from an EMBL/GenBank/DDBJ whole genome shotgun (WGS) entry which is preliminary data.</text>
</comment>
<dbReference type="EMBL" id="JAHFVK010000001">
    <property type="protein sequence ID" value="MBT2133482.1"/>
    <property type="molecule type" value="Genomic_DNA"/>
</dbReference>
<keyword evidence="1" id="KW-0812">Transmembrane</keyword>
<reference evidence="2 3" key="1">
    <citation type="submission" date="2021-05" db="EMBL/GenBank/DDBJ databases">
        <title>Croceibacterium sp. LX-88 genome sequence.</title>
        <authorList>
            <person name="Luo X."/>
        </authorList>
    </citation>
    <scope>NUCLEOTIDE SEQUENCE [LARGE SCALE GENOMIC DNA]</scope>
    <source>
        <strain evidence="2 3">LX-88</strain>
    </source>
</reference>
<accession>A0ABS5W2Y5</accession>
<gene>
    <name evidence="2" type="ORF">KK137_03960</name>
</gene>
<dbReference type="Proteomes" id="UP000811255">
    <property type="component" value="Unassembled WGS sequence"/>
</dbReference>
<feature type="transmembrane region" description="Helical" evidence="1">
    <location>
        <begin position="44"/>
        <end position="64"/>
    </location>
</feature>
<evidence type="ECO:0000313" key="3">
    <source>
        <dbReference type="Proteomes" id="UP000811255"/>
    </source>
</evidence>
<evidence type="ECO:0000256" key="1">
    <source>
        <dbReference type="SAM" id="Phobius"/>
    </source>
</evidence>
<keyword evidence="1" id="KW-0472">Membrane</keyword>
<feature type="transmembrane region" description="Helical" evidence="1">
    <location>
        <begin position="148"/>
        <end position="165"/>
    </location>
</feature>